<sequence>MTNNPIQKPADVPLEDTTKVSVDWLKLDRENPRLVGISARTTDESIVAQLYRGEELGELLQSISANGYLDIEPLIVWLDPADQKFTVLEGNRRLAAIRLFREPALVDAIAKNERIKINVPEISKAVEASLAEVSVYRVPDRDAARSFIGFKHINGAAKWESYAKAKFAAGWYNSGNVSLEEISEKIGDRHDTIKRMVAAIYVLDQAEREGVFSLTDRKITKFNFSHLYTALSRSTYMTYLGLETAWSRYDPQPDPVPADKLDRLREVLVWIYGSKEDDKEPVVQSQNPDIKNLGETLASAEGLHILRAGGTLAEAHASTRPADETLSASLIRARSVLREAANSLRGYDGRDQSLLNIAEDVSETAQTIYDRMRKKFREAMGDDRGS</sequence>
<dbReference type="SUPFAM" id="SSF110849">
    <property type="entry name" value="ParB/Sulfiredoxin"/>
    <property type="match status" value="1"/>
</dbReference>
<dbReference type="Proteomes" id="UP001549076">
    <property type="component" value="Unassembled WGS sequence"/>
</dbReference>
<comment type="caution">
    <text evidence="1">The sequence shown here is derived from an EMBL/GenBank/DDBJ whole genome shotgun (WGS) entry which is preliminary data.</text>
</comment>
<organism evidence="1 2">
    <name type="scientific">Aquamicrobium terrae</name>
    <dbReference type="NCBI Taxonomy" id="1324945"/>
    <lineage>
        <taxon>Bacteria</taxon>
        <taxon>Pseudomonadati</taxon>
        <taxon>Pseudomonadota</taxon>
        <taxon>Alphaproteobacteria</taxon>
        <taxon>Hyphomicrobiales</taxon>
        <taxon>Phyllobacteriaceae</taxon>
        <taxon>Aquamicrobium</taxon>
    </lineage>
</organism>
<keyword evidence="2" id="KW-1185">Reference proteome</keyword>
<name>A0ABV2MSN8_9HYPH</name>
<dbReference type="EMBL" id="JBEPML010000001">
    <property type="protein sequence ID" value="MET3789823.1"/>
    <property type="molecule type" value="Genomic_DNA"/>
</dbReference>
<gene>
    <name evidence="1" type="ORF">ABID37_000007</name>
</gene>
<dbReference type="RefSeq" id="WP_354191887.1">
    <property type="nucleotide sequence ID" value="NZ_JBEPML010000001.1"/>
</dbReference>
<proteinExistence type="predicted"/>
<evidence type="ECO:0008006" key="3">
    <source>
        <dbReference type="Google" id="ProtNLM"/>
    </source>
</evidence>
<evidence type="ECO:0000313" key="1">
    <source>
        <dbReference type="EMBL" id="MET3789823.1"/>
    </source>
</evidence>
<reference evidence="1 2" key="1">
    <citation type="submission" date="2024-06" db="EMBL/GenBank/DDBJ databases">
        <title>Genomic Encyclopedia of Type Strains, Phase IV (KMG-IV): sequencing the most valuable type-strain genomes for metagenomic binning, comparative biology and taxonomic classification.</title>
        <authorList>
            <person name="Goeker M."/>
        </authorList>
    </citation>
    <scope>NUCLEOTIDE SEQUENCE [LARGE SCALE GENOMIC DNA]</scope>
    <source>
        <strain evidence="1 2">DSM 27865</strain>
    </source>
</reference>
<protein>
    <recommendedName>
        <fullName evidence="3">ParB/Sulfiredoxin domain-containing protein</fullName>
    </recommendedName>
</protein>
<accession>A0ABV2MSN8</accession>
<dbReference type="InterPro" id="IPR036086">
    <property type="entry name" value="ParB/Sulfiredoxin_sf"/>
</dbReference>
<evidence type="ECO:0000313" key="2">
    <source>
        <dbReference type="Proteomes" id="UP001549076"/>
    </source>
</evidence>
<dbReference type="Gene3D" id="3.90.1530.10">
    <property type="entry name" value="Conserved hypothetical protein from pyrococcus furiosus pfu- 392566-001, ParB domain"/>
    <property type="match status" value="1"/>
</dbReference>